<accession>A0ABD5VXQ9</accession>
<name>A0ABD5VXQ9_9EURY</name>
<proteinExistence type="predicted"/>
<evidence type="ECO:0000313" key="3">
    <source>
        <dbReference type="Proteomes" id="UP001596445"/>
    </source>
</evidence>
<comment type="caution">
    <text evidence="2">The sequence shown here is derived from an EMBL/GenBank/DDBJ whole genome shotgun (WGS) entry which is preliminary data.</text>
</comment>
<protein>
    <recommendedName>
        <fullName evidence="4">Small CPxCG-related zinc finger protein</fullName>
    </recommendedName>
</protein>
<dbReference type="EMBL" id="JBHSZI010000001">
    <property type="protein sequence ID" value="MFC7057254.1"/>
    <property type="molecule type" value="Genomic_DNA"/>
</dbReference>
<organism evidence="2 3">
    <name type="scientific">Halovenus salina</name>
    <dbReference type="NCBI Taxonomy" id="1510225"/>
    <lineage>
        <taxon>Archaea</taxon>
        <taxon>Methanobacteriati</taxon>
        <taxon>Methanobacteriota</taxon>
        <taxon>Stenosarchaea group</taxon>
        <taxon>Halobacteria</taxon>
        <taxon>Halobacteriales</taxon>
        <taxon>Haloarculaceae</taxon>
        <taxon>Halovenus</taxon>
    </lineage>
</organism>
<dbReference type="Proteomes" id="UP001596445">
    <property type="component" value="Unassembled WGS sequence"/>
</dbReference>
<feature type="region of interest" description="Disordered" evidence="1">
    <location>
        <begin position="33"/>
        <end position="52"/>
    </location>
</feature>
<evidence type="ECO:0000256" key="1">
    <source>
        <dbReference type="SAM" id="MobiDB-lite"/>
    </source>
</evidence>
<reference evidence="2 3" key="1">
    <citation type="journal article" date="2019" name="Int. J. Syst. Evol. Microbiol.">
        <title>The Global Catalogue of Microorganisms (GCM) 10K type strain sequencing project: providing services to taxonomists for standard genome sequencing and annotation.</title>
        <authorList>
            <consortium name="The Broad Institute Genomics Platform"/>
            <consortium name="The Broad Institute Genome Sequencing Center for Infectious Disease"/>
            <person name="Wu L."/>
            <person name="Ma J."/>
        </authorList>
    </citation>
    <scope>NUCLEOTIDE SEQUENCE [LARGE SCALE GENOMIC DNA]</scope>
    <source>
        <strain evidence="2 3">JCM 30072</strain>
    </source>
</reference>
<evidence type="ECO:0008006" key="4">
    <source>
        <dbReference type="Google" id="ProtNLM"/>
    </source>
</evidence>
<keyword evidence="3" id="KW-1185">Reference proteome</keyword>
<dbReference type="AlphaFoldDB" id="A0ABD5VXQ9"/>
<evidence type="ECO:0000313" key="2">
    <source>
        <dbReference type="EMBL" id="MFC7057254.1"/>
    </source>
</evidence>
<dbReference type="RefSeq" id="WP_382184021.1">
    <property type="nucleotide sequence ID" value="NZ_JBHSZI010000001.1"/>
</dbReference>
<sequence length="52" mass="5658">MSVTCIETFADEFYRCDFCGQTGDTPDEIQHVDGCPDSGQDPHPHAGVVLSE</sequence>
<gene>
    <name evidence="2" type="ORF">ACFQQG_02480</name>
</gene>